<dbReference type="GO" id="GO:0004803">
    <property type="term" value="F:transposase activity"/>
    <property type="evidence" value="ECO:0007669"/>
    <property type="project" value="InterPro"/>
</dbReference>
<dbReference type="GO" id="GO:0003677">
    <property type="term" value="F:DNA binding"/>
    <property type="evidence" value="ECO:0007669"/>
    <property type="project" value="InterPro"/>
</dbReference>
<dbReference type="EMBL" id="QQAW01000002">
    <property type="protein sequence ID" value="RDI39217.1"/>
    <property type="molecule type" value="Genomic_DNA"/>
</dbReference>
<dbReference type="PANTHER" id="PTHR33609:SF1">
    <property type="entry name" value="TRANSPOSASE"/>
    <property type="match status" value="1"/>
</dbReference>
<evidence type="ECO:0000313" key="3">
    <source>
        <dbReference type="Proteomes" id="UP000254958"/>
    </source>
</evidence>
<protein>
    <submittedName>
        <fullName evidence="2">Transposase</fullName>
    </submittedName>
</protein>
<accession>A0A370G5X8</accession>
<dbReference type="Pfam" id="PF01527">
    <property type="entry name" value="HTH_Tnp_1"/>
    <property type="match status" value="1"/>
</dbReference>
<dbReference type="Proteomes" id="UP000254958">
    <property type="component" value="Unassembled WGS sequence"/>
</dbReference>
<dbReference type="InterPro" id="IPR002514">
    <property type="entry name" value="Transposase_8"/>
</dbReference>
<evidence type="ECO:0000256" key="1">
    <source>
        <dbReference type="SAM" id="Coils"/>
    </source>
</evidence>
<reference evidence="2 3" key="1">
    <citation type="submission" date="2018-07" db="EMBL/GenBank/DDBJ databases">
        <title>Genomic Encyclopedia of Type Strains, Phase IV (KMG-IV): sequencing the most valuable type-strain genomes for metagenomic binning, comparative biology and taxonomic classification.</title>
        <authorList>
            <person name="Goeker M."/>
        </authorList>
    </citation>
    <scope>NUCLEOTIDE SEQUENCE [LARGE SCALE GENOMIC DNA]</scope>
    <source>
        <strain evidence="2 3">DSM 5603</strain>
    </source>
</reference>
<dbReference type="SUPFAM" id="SSF46689">
    <property type="entry name" value="Homeodomain-like"/>
    <property type="match status" value="1"/>
</dbReference>
<gene>
    <name evidence="2" type="ORF">C7453_1024</name>
</gene>
<organism evidence="2 3">
    <name type="scientific">Gluconacetobacter liquefaciens</name>
    <name type="common">Acetobacter liquefaciens</name>
    <dbReference type="NCBI Taxonomy" id="89584"/>
    <lineage>
        <taxon>Bacteria</taxon>
        <taxon>Pseudomonadati</taxon>
        <taxon>Pseudomonadota</taxon>
        <taxon>Alphaproteobacteria</taxon>
        <taxon>Acetobacterales</taxon>
        <taxon>Acetobacteraceae</taxon>
        <taxon>Gluconacetobacter</taxon>
    </lineage>
</organism>
<sequence>MGRQRFTPEQIIAKLREVDVLVGRGATAVEACRQTGIAEQTLYRWRKEYGGLKVDQARRMKDLERENARLKKLVADLALDKAILQEASKLTF</sequence>
<proteinExistence type="predicted"/>
<dbReference type="AlphaFoldDB" id="A0A370G5X8"/>
<dbReference type="OrthoDB" id="9809060at2"/>
<dbReference type="InterPro" id="IPR052546">
    <property type="entry name" value="Transposase_8_domain"/>
</dbReference>
<dbReference type="InterPro" id="IPR009057">
    <property type="entry name" value="Homeodomain-like_sf"/>
</dbReference>
<name>A0A370G5X8_GLULI</name>
<keyword evidence="1" id="KW-0175">Coiled coil</keyword>
<evidence type="ECO:0000313" key="2">
    <source>
        <dbReference type="EMBL" id="RDI39217.1"/>
    </source>
</evidence>
<dbReference type="GO" id="GO:0006313">
    <property type="term" value="P:DNA transposition"/>
    <property type="evidence" value="ECO:0007669"/>
    <property type="project" value="InterPro"/>
</dbReference>
<keyword evidence="3" id="KW-1185">Reference proteome</keyword>
<comment type="caution">
    <text evidence="2">The sequence shown here is derived from an EMBL/GenBank/DDBJ whole genome shotgun (WGS) entry which is preliminary data.</text>
</comment>
<dbReference type="PANTHER" id="PTHR33609">
    <property type="entry name" value="LOW CALCIUM RESPONSE LOCUS PROTEIN S"/>
    <property type="match status" value="1"/>
</dbReference>
<feature type="coiled-coil region" evidence="1">
    <location>
        <begin position="53"/>
        <end position="80"/>
    </location>
</feature>